<dbReference type="Proteomes" id="UP000478837">
    <property type="component" value="Unassembled WGS sequence"/>
</dbReference>
<name>A0A6L9MWW5_9ALTE</name>
<evidence type="ECO:0000256" key="1">
    <source>
        <dbReference type="SAM" id="SignalP"/>
    </source>
</evidence>
<organism evidence="2 3">
    <name type="scientific">Alteromonas hispanica</name>
    <dbReference type="NCBI Taxonomy" id="315421"/>
    <lineage>
        <taxon>Bacteria</taxon>
        <taxon>Pseudomonadati</taxon>
        <taxon>Pseudomonadota</taxon>
        <taxon>Gammaproteobacteria</taxon>
        <taxon>Alteromonadales</taxon>
        <taxon>Alteromonadaceae</taxon>
        <taxon>Alteromonas/Salinimonas group</taxon>
        <taxon>Alteromonas</taxon>
    </lineage>
</organism>
<dbReference type="InterPro" id="IPR008257">
    <property type="entry name" value="Pept_M19"/>
</dbReference>
<gene>
    <name evidence="2" type="ORF">GTW09_13155</name>
</gene>
<dbReference type="EMBL" id="JAAAWP010000008">
    <property type="protein sequence ID" value="NDW22475.1"/>
    <property type="molecule type" value="Genomic_DNA"/>
</dbReference>
<dbReference type="GO" id="GO:0070573">
    <property type="term" value="F:metallodipeptidase activity"/>
    <property type="evidence" value="ECO:0007669"/>
    <property type="project" value="InterPro"/>
</dbReference>
<comment type="caution">
    <text evidence="2">The sequence shown here is derived from an EMBL/GenBank/DDBJ whole genome shotgun (WGS) entry which is preliminary data.</text>
</comment>
<dbReference type="AlphaFoldDB" id="A0A6L9MWW5"/>
<dbReference type="RefSeq" id="WP_163112253.1">
    <property type="nucleotide sequence ID" value="NZ_JAAAWP010000008.1"/>
</dbReference>
<dbReference type="PANTHER" id="PTHR10443:SF12">
    <property type="entry name" value="DIPEPTIDASE"/>
    <property type="match status" value="1"/>
</dbReference>
<evidence type="ECO:0000313" key="3">
    <source>
        <dbReference type="Proteomes" id="UP000478837"/>
    </source>
</evidence>
<dbReference type="GO" id="GO:0006508">
    <property type="term" value="P:proteolysis"/>
    <property type="evidence" value="ECO:0007669"/>
    <property type="project" value="InterPro"/>
</dbReference>
<feature type="chain" id="PRO_5026683164" evidence="1">
    <location>
        <begin position="35"/>
        <end position="417"/>
    </location>
</feature>
<dbReference type="Gene3D" id="3.20.20.140">
    <property type="entry name" value="Metal-dependent hydrolases"/>
    <property type="match status" value="1"/>
</dbReference>
<dbReference type="Pfam" id="PF01244">
    <property type="entry name" value="Peptidase_M19"/>
    <property type="match status" value="1"/>
</dbReference>
<protein>
    <submittedName>
        <fullName evidence="2">Membrane dipeptidase</fullName>
    </submittedName>
</protein>
<keyword evidence="3" id="KW-1185">Reference proteome</keyword>
<dbReference type="CDD" id="cd01301">
    <property type="entry name" value="rDP_like"/>
    <property type="match status" value="1"/>
</dbReference>
<evidence type="ECO:0000313" key="2">
    <source>
        <dbReference type="EMBL" id="NDW22475.1"/>
    </source>
</evidence>
<accession>A0A6L9MWW5</accession>
<proteinExistence type="predicted"/>
<reference evidence="2 3" key="1">
    <citation type="submission" date="2020-01" db="EMBL/GenBank/DDBJ databases">
        <title>Genomes of bacteria type strains.</title>
        <authorList>
            <person name="Chen J."/>
            <person name="Zhu S."/>
            <person name="Yang J."/>
        </authorList>
    </citation>
    <scope>NUCLEOTIDE SEQUENCE [LARGE SCALE GENOMIC DNA]</scope>
    <source>
        <strain evidence="2 3">LMG 22958</strain>
    </source>
</reference>
<feature type="signal peptide" evidence="1">
    <location>
        <begin position="1"/>
        <end position="34"/>
    </location>
</feature>
<dbReference type="InterPro" id="IPR032466">
    <property type="entry name" value="Metal_Hydrolase"/>
</dbReference>
<dbReference type="SUPFAM" id="SSF51556">
    <property type="entry name" value="Metallo-dependent hydrolases"/>
    <property type="match status" value="1"/>
</dbReference>
<dbReference type="PROSITE" id="PS51365">
    <property type="entry name" value="RENAL_DIPEPTIDASE_2"/>
    <property type="match status" value="1"/>
</dbReference>
<sequence>MKGRLIKTHFSKRKCALALTTLFTLGTVSEATLAAAAQEQPQYSASEKAVAIARETIIVDGHIDVPYRVKNQWVDVTKATEDGDFDYPRAVEGGLNAPFMSIYVPASLDNSPESTQLAHLLIDSVEAIVARAPDKFAIARSPSDVKSHFEKGVISLPLGMENGSPIQGNLDNLNDFYERGIRYITLAHSQSNHISDSSYDLRRQWKGLSPFGKQLVTEMNNIGIMLDISHVSDDAFYQVVELTKVPVIASHSSLRRFTPGFERNMNDDMIKKLGENGGVIMINFGSSFVSKEAGQWRTGLTNARKALIKEEGEDSPKLENFEAQYRKEVPYPYSTLDEVLDHIDHVVELIGVEHVGIGSDYDGVGDSLPIGLKDVASFPNLVQGLLDRDYSREDIEKILSGNLLRVWQEVEDYAKSH</sequence>
<dbReference type="PANTHER" id="PTHR10443">
    <property type="entry name" value="MICROSOMAL DIPEPTIDASE"/>
    <property type="match status" value="1"/>
</dbReference>
<keyword evidence="1" id="KW-0732">Signal</keyword>